<dbReference type="Gene3D" id="3.10.105.10">
    <property type="entry name" value="Dipeptide-binding Protein, Domain 3"/>
    <property type="match status" value="1"/>
</dbReference>
<dbReference type="EMBL" id="FQXE01000004">
    <property type="protein sequence ID" value="SHH67145.1"/>
    <property type="molecule type" value="Genomic_DNA"/>
</dbReference>
<evidence type="ECO:0000256" key="1">
    <source>
        <dbReference type="ARBA" id="ARBA00005695"/>
    </source>
</evidence>
<keyword evidence="6" id="KW-1185">Reference proteome</keyword>
<dbReference type="Proteomes" id="UP000184226">
    <property type="component" value="Unassembled WGS sequence"/>
</dbReference>
<dbReference type="AlphaFoldDB" id="A0A1M5UVZ9"/>
<feature type="signal peptide" evidence="3">
    <location>
        <begin position="1"/>
        <end position="29"/>
    </location>
</feature>
<reference evidence="5 6" key="1">
    <citation type="submission" date="2016-11" db="EMBL/GenBank/DDBJ databases">
        <authorList>
            <person name="Jaros S."/>
            <person name="Januszkiewicz K."/>
            <person name="Wedrychowicz H."/>
        </authorList>
    </citation>
    <scope>NUCLEOTIDE SEQUENCE [LARGE SCALE GENOMIC DNA]</scope>
    <source>
        <strain evidence="5 6">CGMCC 1.10190</strain>
    </source>
</reference>
<gene>
    <name evidence="5" type="ORF">SAMN04488135_104134</name>
</gene>
<keyword evidence="2 3" id="KW-0732">Signal</keyword>
<dbReference type="OrthoDB" id="9801799at2"/>
<dbReference type="PIRSF" id="PIRSF002741">
    <property type="entry name" value="MppA"/>
    <property type="match status" value="1"/>
</dbReference>
<dbReference type="Gene3D" id="3.90.76.10">
    <property type="entry name" value="Dipeptide-binding Protein, Domain 1"/>
    <property type="match status" value="1"/>
</dbReference>
<dbReference type="PANTHER" id="PTHR30290">
    <property type="entry name" value="PERIPLASMIC BINDING COMPONENT OF ABC TRANSPORTER"/>
    <property type="match status" value="1"/>
</dbReference>
<dbReference type="SUPFAM" id="SSF53850">
    <property type="entry name" value="Periplasmic binding protein-like II"/>
    <property type="match status" value="1"/>
</dbReference>
<dbReference type="PANTHER" id="PTHR30290:SF38">
    <property type="entry name" value="D,D-DIPEPTIDE-BINDING PERIPLASMIC PROTEIN DDPA-RELATED"/>
    <property type="match status" value="1"/>
</dbReference>
<dbReference type="Pfam" id="PF00496">
    <property type="entry name" value="SBP_bac_5"/>
    <property type="match status" value="1"/>
</dbReference>
<name>A0A1M5UVZ9_9BURK</name>
<dbReference type="PROSITE" id="PS01040">
    <property type="entry name" value="SBP_BACTERIAL_5"/>
    <property type="match status" value="1"/>
</dbReference>
<protein>
    <submittedName>
        <fullName evidence="5">Peptide/nickel transport system substrate-binding protein</fullName>
    </submittedName>
</protein>
<evidence type="ECO:0000256" key="3">
    <source>
        <dbReference type="SAM" id="SignalP"/>
    </source>
</evidence>
<dbReference type="GO" id="GO:0015833">
    <property type="term" value="P:peptide transport"/>
    <property type="evidence" value="ECO:0007669"/>
    <property type="project" value="TreeGrafter"/>
</dbReference>
<feature type="chain" id="PRO_5012432058" evidence="3">
    <location>
        <begin position="30"/>
        <end position="529"/>
    </location>
</feature>
<organism evidence="5 6">
    <name type="scientific">Pollutimonas bauzanensis</name>
    <dbReference type="NCBI Taxonomy" id="658167"/>
    <lineage>
        <taxon>Bacteria</taxon>
        <taxon>Pseudomonadati</taxon>
        <taxon>Pseudomonadota</taxon>
        <taxon>Betaproteobacteria</taxon>
        <taxon>Burkholderiales</taxon>
        <taxon>Alcaligenaceae</taxon>
        <taxon>Pollutimonas</taxon>
    </lineage>
</organism>
<dbReference type="InterPro" id="IPR030678">
    <property type="entry name" value="Peptide/Ni-bd"/>
</dbReference>
<dbReference type="STRING" id="658167.SAMN04488135_104134"/>
<dbReference type="RefSeq" id="WP_073102815.1">
    <property type="nucleotide sequence ID" value="NZ_FQXE01000004.1"/>
</dbReference>
<dbReference type="GO" id="GO:0043190">
    <property type="term" value="C:ATP-binding cassette (ABC) transporter complex"/>
    <property type="evidence" value="ECO:0007669"/>
    <property type="project" value="InterPro"/>
</dbReference>
<dbReference type="CDD" id="cd08502">
    <property type="entry name" value="PBP2_NikA_DppA_OppA_like_16"/>
    <property type="match status" value="1"/>
</dbReference>
<evidence type="ECO:0000313" key="6">
    <source>
        <dbReference type="Proteomes" id="UP000184226"/>
    </source>
</evidence>
<accession>A0A1M5UVZ9</accession>
<proteinExistence type="inferred from homology"/>
<sequence length="529" mass="57994">MSKQKLFSPRKLLFAAALAAAAVAPSLHAQTITAVMHSSLRVLDPVMTTAHITRNHGYMIYDTLLATDAQNNIKPQMAESWEASGDGKSYTFTLRDGLKWHDGAAVTADDCVASIKRWAQQDKMGQMMSAQMSEMKVLDAKRFVMTFKEPTDLAVRALAKPSGIAPFMMPKRIADTPANQPIKEYIGSGPFKMVVAEFRPGLQVVYEKNADYVPRKEAASGMAGGKNVYVDRVKWIATPDAMTSVNALVSGEIDYLEQLPYDLAPIVESNADIKVQVLDPQGYQTVMRMNHLHAPFDNKKIRQAAMYAVDQESVLQALIGDPKYYKTCAALFGCGLPYDSQAGAEVTVKGNIDKARALLKEAGYDNTPVVILQPTDTPSVNAQPVVIAQALRAAGFKVDMQAMDWQTVVTRRAVQADPKAGGWNIFATNNVMAEALDPLRAFGVAANGTQAWFGWPNVPKIEELRVEFSRTADEAKRKQLANDIQQLVIDEGVLLPMGQYFVPGAFRKNLTGMLESPAPVFWNIKKSAS</sequence>
<dbReference type="InterPro" id="IPR000914">
    <property type="entry name" value="SBP_5_dom"/>
</dbReference>
<dbReference type="GO" id="GO:0030288">
    <property type="term" value="C:outer membrane-bounded periplasmic space"/>
    <property type="evidence" value="ECO:0007669"/>
    <property type="project" value="UniProtKB-ARBA"/>
</dbReference>
<evidence type="ECO:0000313" key="5">
    <source>
        <dbReference type="EMBL" id="SHH67145.1"/>
    </source>
</evidence>
<evidence type="ECO:0000259" key="4">
    <source>
        <dbReference type="Pfam" id="PF00496"/>
    </source>
</evidence>
<evidence type="ECO:0000256" key="2">
    <source>
        <dbReference type="ARBA" id="ARBA00022729"/>
    </source>
</evidence>
<dbReference type="GO" id="GO:1904680">
    <property type="term" value="F:peptide transmembrane transporter activity"/>
    <property type="evidence" value="ECO:0007669"/>
    <property type="project" value="TreeGrafter"/>
</dbReference>
<dbReference type="Gene3D" id="3.40.190.10">
    <property type="entry name" value="Periplasmic binding protein-like II"/>
    <property type="match status" value="1"/>
</dbReference>
<dbReference type="InterPro" id="IPR023765">
    <property type="entry name" value="SBP_5_CS"/>
</dbReference>
<dbReference type="InterPro" id="IPR039424">
    <property type="entry name" value="SBP_5"/>
</dbReference>
<feature type="domain" description="Solute-binding protein family 5" evidence="4">
    <location>
        <begin position="73"/>
        <end position="431"/>
    </location>
</feature>
<comment type="similarity">
    <text evidence="1">Belongs to the bacterial solute-binding protein 5 family.</text>
</comment>